<dbReference type="AlphaFoldDB" id="A0A833N454"/>
<gene>
    <name evidence="3" type="ORF">F8B43_1816</name>
</gene>
<evidence type="ECO:0000259" key="2">
    <source>
        <dbReference type="Pfam" id="PF00857"/>
    </source>
</evidence>
<evidence type="ECO:0000313" key="4">
    <source>
        <dbReference type="Proteomes" id="UP000469949"/>
    </source>
</evidence>
<sequence>MSDLATLRGLSGLSTEPAALKGSALVMVDLQNTYREGVMRLEGVEPALREAAALLARARDAGIPVFHIQHDAGPGSPYDVRAAIGRISDEVAPRGDEPVITKAYPNSFVGTDLQAQLDAAEVKDLVLAGFMTHMCINSTARGAFSLGFRPTVVASATATRDLPAPDGSVVPASQLQAASLATLADLFAVVAPRQSDIRG</sequence>
<dbReference type="InterPro" id="IPR050272">
    <property type="entry name" value="Isochorismatase-like_hydrls"/>
</dbReference>
<protein>
    <submittedName>
        <fullName evidence="3">Isochorismatase</fullName>
        <ecNumber evidence="3">3.3.2.1</ecNumber>
    </submittedName>
</protein>
<dbReference type="InterPro" id="IPR000868">
    <property type="entry name" value="Isochorismatase-like_dom"/>
</dbReference>
<dbReference type="RefSeq" id="WP_152276707.1">
    <property type="nucleotide sequence ID" value="NZ_WEKV01000008.1"/>
</dbReference>
<dbReference type="Pfam" id="PF00857">
    <property type="entry name" value="Isochorismatase"/>
    <property type="match status" value="1"/>
</dbReference>
<dbReference type="GO" id="GO:0008908">
    <property type="term" value="F:isochorismatase activity"/>
    <property type="evidence" value="ECO:0007669"/>
    <property type="project" value="UniProtKB-EC"/>
</dbReference>
<organism evidence="3 4">
    <name type="scientific">Methylorubrum populi</name>
    <dbReference type="NCBI Taxonomy" id="223967"/>
    <lineage>
        <taxon>Bacteria</taxon>
        <taxon>Pseudomonadati</taxon>
        <taxon>Pseudomonadota</taxon>
        <taxon>Alphaproteobacteria</taxon>
        <taxon>Hyphomicrobiales</taxon>
        <taxon>Methylobacteriaceae</taxon>
        <taxon>Methylorubrum</taxon>
    </lineage>
</organism>
<reference evidence="3 4" key="1">
    <citation type="submission" date="2019-10" db="EMBL/GenBank/DDBJ databases">
        <title>Draft Genome Sequence of the Caffeine Degrading Methylotroph Methylorubrum populi PINKEL.</title>
        <authorList>
            <person name="Dawson S.C."/>
            <person name="Zhang X."/>
            <person name="Wright M.E."/>
            <person name="Sharma G."/>
            <person name="Langner J.T."/>
            <person name="Ditty J.L."/>
            <person name="Subuyuj G.A."/>
        </authorList>
    </citation>
    <scope>NUCLEOTIDE SEQUENCE [LARGE SCALE GENOMIC DNA]</scope>
    <source>
        <strain evidence="3 4">Pinkel</strain>
    </source>
</reference>
<evidence type="ECO:0000256" key="1">
    <source>
        <dbReference type="ARBA" id="ARBA00022801"/>
    </source>
</evidence>
<evidence type="ECO:0000313" key="3">
    <source>
        <dbReference type="EMBL" id="KAB7786415.1"/>
    </source>
</evidence>
<feature type="domain" description="Isochorismatase-like" evidence="2">
    <location>
        <begin position="23"/>
        <end position="191"/>
    </location>
</feature>
<name>A0A833N454_9HYPH</name>
<dbReference type="Gene3D" id="3.40.50.850">
    <property type="entry name" value="Isochorismatase-like"/>
    <property type="match status" value="1"/>
</dbReference>
<dbReference type="EC" id="3.3.2.1" evidence="3"/>
<dbReference type="CDD" id="cd01014">
    <property type="entry name" value="nicotinamidase_related"/>
    <property type="match status" value="1"/>
</dbReference>
<dbReference type="EMBL" id="WEKV01000008">
    <property type="protein sequence ID" value="KAB7786415.1"/>
    <property type="molecule type" value="Genomic_DNA"/>
</dbReference>
<dbReference type="PANTHER" id="PTHR43540">
    <property type="entry name" value="PEROXYUREIDOACRYLATE/UREIDOACRYLATE AMIDOHYDROLASE-RELATED"/>
    <property type="match status" value="1"/>
</dbReference>
<dbReference type="PANTHER" id="PTHR43540:SF15">
    <property type="entry name" value="BLR5631 PROTEIN"/>
    <property type="match status" value="1"/>
</dbReference>
<keyword evidence="1 3" id="KW-0378">Hydrolase</keyword>
<dbReference type="InterPro" id="IPR036380">
    <property type="entry name" value="Isochorismatase-like_sf"/>
</dbReference>
<dbReference type="SUPFAM" id="SSF52499">
    <property type="entry name" value="Isochorismatase-like hydrolases"/>
    <property type="match status" value="1"/>
</dbReference>
<comment type="caution">
    <text evidence="3">The sequence shown here is derived from an EMBL/GenBank/DDBJ whole genome shotgun (WGS) entry which is preliminary data.</text>
</comment>
<accession>A0A833N454</accession>
<dbReference type="Proteomes" id="UP000469949">
    <property type="component" value="Unassembled WGS sequence"/>
</dbReference>
<proteinExistence type="predicted"/>